<dbReference type="KEGG" id="ahb:bsdtb5_18630"/>
<protein>
    <recommendedName>
        <fullName evidence="4">Arabinogalactan endo-beta-1,4-galactanase</fullName>
        <ecNumber evidence="4">3.2.1.89</ecNumber>
    </recommendedName>
</protein>
<dbReference type="Gene3D" id="3.20.20.80">
    <property type="entry name" value="Glycosidases"/>
    <property type="match status" value="1"/>
</dbReference>
<dbReference type="Proteomes" id="UP000595897">
    <property type="component" value="Chromosome"/>
</dbReference>
<evidence type="ECO:0000256" key="4">
    <source>
        <dbReference type="RuleBase" id="RU361192"/>
    </source>
</evidence>
<dbReference type="EC" id="3.2.1.89" evidence="4"/>
<dbReference type="PROSITE" id="PS51257">
    <property type="entry name" value="PROKAR_LIPOPROTEIN"/>
    <property type="match status" value="1"/>
</dbReference>
<dbReference type="InterPro" id="IPR011683">
    <property type="entry name" value="Glyco_hydro_53"/>
</dbReference>
<dbReference type="Gene3D" id="2.60.120.260">
    <property type="entry name" value="Galactose-binding domain-like"/>
    <property type="match status" value="2"/>
</dbReference>
<comment type="catalytic activity">
    <reaction evidence="4">
        <text>The enzyme specifically hydrolyzes (1-&gt;4)-beta-D-galactosidic linkages in type I arabinogalactans.</text>
        <dbReference type="EC" id="3.2.1.89"/>
    </reaction>
</comment>
<dbReference type="Pfam" id="PF02368">
    <property type="entry name" value="Big_2"/>
    <property type="match status" value="2"/>
</dbReference>
<dbReference type="SUPFAM" id="SSF49373">
    <property type="entry name" value="Invasin/intimin cell-adhesion fragments"/>
    <property type="match status" value="2"/>
</dbReference>
<dbReference type="InterPro" id="IPR003343">
    <property type="entry name" value="Big_2"/>
</dbReference>
<name>A0A7R7EKR9_9FIRM</name>
<dbReference type="AlphaFoldDB" id="A0A7R7EKR9"/>
<keyword evidence="2 4" id="KW-0378">Hydrolase</keyword>
<evidence type="ECO:0000256" key="3">
    <source>
        <dbReference type="ARBA" id="ARBA00023295"/>
    </source>
</evidence>
<evidence type="ECO:0000256" key="1">
    <source>
        <dbReference type="ARBA" id="ARBA00010687"/>
    </source>
</evidence>
<keyword evidence="8" id="KW-1185">Reference proteome</keyword>
<dbReference type="PANTHER" id="PTHR34983:SF2">
    <property type="entry name" value="ENDO-BETA-1,4-GALACTANASE"/>
    <property type="match status" value="1"/>
</dbReference>
<dbReference type="SMART" id="SM00635">
    <property type="entry name" value="BID_2"/>
    <property type="match status" value="2"/>
</dbReference>
<dbReference type="Pfam" id="PF07532">
    <property type="entry name" value="Big_4"/>
    <property type="match status" value="1"/>
</dbReference>
<feature type="domain" description="BIG2" evidence="6">
    <location>
        <begin position="876"/>
        <end position="953"/>
    </location>
</feature>
<feature type="domain" description="BIG2" evidence="6">
    <location>
        <begin position="959"/>
        <end position="1033"/>
    </location>
</feature>
<evidence type="ECO:0000259" key="6">
    <source>
        <dbReference type="SMART" id="SM00635"/>
    </source>
</evidence>
<organism evidence="7 8">
    <name type="scientific">Anaeromicropila herbilytica</name>
    <dbReference type="NCBI Taxonomy" id="2785025"/>
    <lineage>
        <taxon>Bacteria</taxon>
        <taxon>Bacillati</taxon>
        <taxon>Bacillota</taxon>
        <taxon>Clostridia</taxon>
        <taxon>Lachnospirales</taxon>
        <taxon>Lachnospiraceae</taxon>
        <taxon>Anaeromicropila</taxon>
    </lineage>
</organism>
<dbReference type="InterPro" id="IPR017853">
    <property type="entry name" value="GH"/>
</dbReference>
<reference evidence="7 8" key="1">
    <citation type="submission" date="2020-11" db="EMBL/GenBank/DDBJ databases">
        <title>Draft genome sequencing of a Lachnospiraceae strain isolated from anoxic soil subjected to BSD treatment.</title>
        <authorList>
            <person name="Uek A."/>
            <person name="Tonouchi A."/>
        </authorList>
    </citation>
    <scope>NUCLEOTIDE SEQUENCE [LARGE SCALE GENOMIC DNA]</scope>
    <source>
        <strain evidence="7 8">TB5</strain>
    </source>
</reference>
<evidence type="ECO:0000313" key="8">
    <source>
        <dbReference type="Proteomes" id="UP000595897"/>
    </source>
</evidence>
<dbReference type="GO" id="GO:0015926">
    <property type="term" value="F:glucosidase activity"/>
    <property type="evidence" value="ECO:0007669"/>
    <property type="project" value="InterPro"/>
</dbReference>
<feature type="compositionally biased region" description="Low complexity" evidence="5">
    <location>
        <begin position="877"/>
        <end position="888"/>
    </location>
</feature>
<dbReference type="InterPro" id="IPR011081">
    <property type="entry name" value="Big_4"/>
</dbReference>
<dbReference type="Gene3D" id="2.60.40.1080">
    <property type="match status" value="2"/>
</dbReference>
<dbReference type="EMBL" id="AP024169">
    <property type="protein sequence ID" value="BCN30568.1"/>
    <property type="molecule type" value="Genomic_DNA"/>
</dbReference>
<dbReference type="Pfam" id="PF07745">
    <property type="entry name" value="Glyco_hydro_53"/>
    <property type="match status" value="1"/>
</dbReference>
<dbReference type="InterPro" id="IPR008964">
    <property type="entry name" value="Invasin/intimin_cell_adhesion"/>
</dbReference>
<dbReference type="SUPFAM" id="SSF51445">
    <property type="entry name" value="(Trans)glycosidases"/>
    <property type="match status" value="1"/>
</dbReference>
<gene>
    <name evidence="7" type="ORF">bsdtb5_18630</name>
</gene>
<comment type="similarity">
    <text evidence="1 4">Belongs to the glycosyl hydrolase 53 family.</text>
</comment>
<sequence>MKKSKTIRFNKKLIAVAIIVSLIISCLPVNRFSVKAQTDTTNYLKDGGFEGDFWGDKNWIPSCDYNNVSISEITYAKKADLNVNEGTKTINYWVKDTATKDQAIEFTQQVTGLAEGYYSFSGSAMGNSNVTLTASTLDSKGNVVQTYSGTKTALTGWNTWDSVNCDNIQVVSGQAISLTIKTEGAPNSYGYLDGFKLLKKDTSSVVNPVNADIFVEKVDNLSSDFIKGVDVSSVISLENSGVKFYNKDGAEQDIFKTLADSGVNYIRVRIWNNPYDSKGNGYGGGNNDLAKAIQIGKRATQYGMKLLVDFHYSDFWADPAKQKAPKAWANLSFAEKEQKLYEYTKDSLTAMKNENINIGMVQVGNETNGKFCGEITWPEICKLYNAGSKAIREVDKNILIALHFTNPETTDRYKDYSKVLNDNGVDYDVFATSYYPFWHGTLDNLTNVLSYVANTYNKKVMVAETSYTNTSLDADGHGNTSPKDGQTLDYPITVQGQVNSVRNVINAVSKVGPAGIGVFYWEPAWISVPGDTLDARKALWEANGAGWASSYANEYDPDDAGKWYGGSAVDNQGFFDNKGYPLPSINVFKYVDTGAVTDIKIDSIKDINVKYTLGEEIVLPSTVEAIYNNNTKTNEAVIWNQDDLNKAKTSGQGTYIVRGTVNTFTVNCTVTVLPKNYLQNPGFEDKDMSMWKLNNIANSTGQLGRMNDSSNVKNGSNCFKFYSDQSLNFTLDQTLSNLEPGNYNFNLAIQGGDASADAKIKIYVLLDGVEYKSVETTLNGWHNWNNPEITNIPVNNQKVTVGISLQSGPKTWGSIEDAYLYKVDSSTPNQGNGSGTSTTGSVDNSSTQNNNTNNNSSNTTNNTTTGTQKDNDKKTDTTNTTKAPATPKTKTIYEGQDYTIKVKNLSKDAKVTYKSSNKSIATVNKNGKVVAKASGTVTITVKVKDKDKSYDLTVTITVKAPSIIFTDSIDSLKVGKSYDFDVKLNGLSGKVTWSTSDKSVAVINSKGEVKAKKKGTVYIYAKVNGKTVKYKLVVK</sequence>
<feature type="compositionally biased region" description="Low complexity" evidence="5">
    <location>
        <begin position="826"/>
        <end position="868"/>
    </location>
</feature>
<dbReference type="GO" id="GO:0045490">
    <property type="term" value="P:pectin catabolic process"/>
    <property type="evidence" value="ECO:0007669"/>
    <property type="project" value="TreeGrafter"/>
</dbReference>
<dbReference type="GO" id="GO:0031218">
    <property type="term" value="F:arabinogalactan endo-1,4-beta-galactosidase activity"/>
    <property type="evidence" value="ECO:0007669"/>
    <property type="project" value="UniProtKB-EC"/>
</dbReference>
<accession>A0A7R7EKR9</accession>
<dbReference type="PANTHER" id="PTHR34983">
    <property type="entry name" value="ARABINOGALACTAN ENDO-BETA-1,4-GALACTANASE A"/>
    <property type="match status" value="1"/>
</dbReference>
<evidence type="ECO:0000313" key="7">
    <source>
        <dbReference type="EMBL" id="BCN30568.1"/>
    </source>
</evidence>
<evidence type="ECO:0000256" key="2">
    <source>
        <dbReference type="ARBA" id="ARBA00022801"/>
    </source>
</evidence>
<proteinExistence type="inferred from homology"/>
<evidence type="ECO:0000256" key="5">
    <source>
        <dbReference type="SAM" id="MobiDB-lite"/>
    </source>
</evidence>
<keyword evidence="3 4" id="KW-0326">Glycosidase</keyword>
<feature type="region of interest" description="Disordered" evidence="5">
    <location>
        <begin position="826"/>
        <end position="888"/>
    </location>
</feature>
<dbReference type="RefSeq" id="WP_271715779.1">
    <property type="nucleotide sequence ID" value="NZ_AP024169.1"/>
</dbReference>